<organism evidence="7 8">
    <name type="scientific">Morella rubra</name>
    <name type="common">Chinese bayberry</name>
    <dbReference type="NCBI Taxonomy" id="262757"/>
    <lineage>
        <taxon>Eukaryota</taxon>
        <taxon>Viridiplantae</taxon>
        <taxon>Streptophyta</taxon>
        <taxon>Embryophyta</taxon>
        <taxon>Tracheophyta</taxon>
        <taxon>Spermatophyta</taxon>
        <taxon>Magnoliopsida</taxon>
        <taxon>eudicotyledons</taxon>
        <taxon>Gunneridae</taxon>
        <taxon>Pentapetalae</taxon>
        <taxon>rosids</taxon>
        <taxon>fabids</taxon>
        <taxon>Fagales</taxon>
        <taxon>Myricaceae</taxon>
        <taxon>Morella</taxon>
    </lineage>
</organism>
<dbReference type="Proteomes" id="UP000516437">
    <property type="component" value="Chromosome 3"/>
</dbReference>
<reference evidence="7" key="3">
    <citation type="submission" date="2019-09" db="EMBL/GenBank/DDBJ databases">
        <authorList>
            <person name="Gao Z."/>
        </authorList>
    </citation>
    <scope>NUCLEOTIDE SEQUENCE</scope>
    <source>
        <tissue evidence="7">Leaves</tissue>
    </source>
</reference>
<protein>
    <submittedName>
        <fullName evidence="7">Stellacyanin</fullName>
    </submittedName>
</protein>
<dbReference type="InterPro" id="IPR008972">
    <property type="entry name" value="Cupredoxin"/>
</dbReference>
<feature type="domain" description="Phytocyanin" evidence="5">
    <location>
        <begin position="144"/>
        <end position="247"/>
    </location>
</feature>
<evidence type="ECO:0000259" key="5">
    <source>
        <dbReference type="PROSITE" id="PS51485"/>
    </source>
</evidence>
<evidence type="ECO:0000313" key="8">
    <source>
        <dbReference type="Proteomes" id="UP000516437"/>
    </source>
</evidence>
<keyword evidence="4" id="KW-0732">Signal</keyword>
<dbReference type="OrthoDB" id="5421909at2759"/>
<dbReference type="GO" id="GO:0005886">
    <property type="term" value="C:plasma membrane"/>
    <property type="evidence" value="ECO:0007669"/>
    <property type="project" value="TreeGrafter"/>
</dbReference>
<dbReference type="PANTHER" id="PTHR33021">
    <property type="entry name" value="BLUE COPPER PROTEIN"/>
    <property type="match status" value="1"/>
</dbReference>
<feature type="chain" id="PRO_5036163199" evidence="4">
    <location>
        <begin position="23"/>
        <end position="311"/>
    </location>
</feature>
<dbReference type="InterPro" id="IPR039391">
    <property type="entry name" value="Phytocyanin-like"/>
</dbReference>
<proteinExistence type="predicted"/>
<keyword evidence="2" id="KW-0325">Glycoprotein</keyword>
<dbReference type="PANTHER" id="PTHR33021:SF325">
    <property type="entry name" value="PHYTOCYANIN DOMAIN-CONTAINING PROTEIN"/>
    <property type="match status" value="1"/>
</dbReference>
<keyword evidence="1" id="KW-1015">Disulfide bond</keyword>
<evidence type="ECO:0000256" key="3">
    <source>
        <dbReference type="SAM" id="MobiDB-lite"/>
    </source>
</evidence>
<evidence type="ECO:0000256" key="1">
    <source>
        <dbReference type="ARBA" id="ARBA00023157"/>
    </source>
</evidence>
<reference evidence="7 8" key="2">
    <citation type="journal article" date="2019" name="Plant Biotechnol. J.">
        <title>The red bayberry genome and genetic basis of sex determination.</title>
        <authorList>
            <person name="Jia H.M."/>
            <person name="Jia H.J."/>
            <person name="Cai Q.L."/>
            <person name="Wang Y."/>
            <person name="Zhao H.B."/>
            <person name="Yang W.F."/>
            <person name="Wang G.Y."/>
            <person name="Li Y.H."/>
            <person name="Zhan D.L."/>
            <person name="Shen Y.T."/>
            <person name="Niu Q.F."/>
            <person name="Chang L."/>
            <person name="Qiu J."/>
            <person name="Zhao L."/>
            <person name="Xie H.B."/>
            <person name="Fu W.Y."/>
            <person name="Jin J."/>
            <person name="Li X.W."/>
            <person name="Jiao Y."/>
            <person name="Zhou C.C."/>
            <person name="Tu T."/>
            <person name="Chai C.Y."/>
            <person name="Gao J.L."/>
            <person name="Fan L.J."/>
            <person name="van de Weg E."/>
            <person name="Wang J.Y."/>
            <person name="Gao Z.S."/>
        </authorList>
    </citation>
    <scope>NUCLEOTIDE SEQUENCE [LARGE SCALE GENOMIC DNA]</scope>
    <source>
        <tissue evidence="7">Leaves</tissue>
    </source>
</reference>
<dbReference type="SUPFAM" id="SSF49503">
    <property type="entry name" value="Cupredoxins"/>
    <property type="match status" value="2"/>
</dbReference>
<evidence type="ECO:0000256" key="2">
    <source>
        <dbReference type="ARBA" id="ARBA00023180"/>
    </source>
</evidence>
<dbReference type="Pfam" id="PF02298">
    <property type="entry name" value="Cu_bind_like"/>
    <property type="match status" value="2"/>
</dbReference>
<feature type="region of interest" description="Disordered" evidence="3">
    <location>
        <begin position="248"/>
        <end position="288"/>
    </location>
</feature>
<dbReference type="EMBL" id="RXIC02000471">
    <property type="protein sequence ID" value="KAB1199396.1"/>
    <property type="molecule type" value="Genomic_DNA"/>
</dbReference>
<comment type="caution">
    <text evidence="7">The sequence shown here is derived from an EMBL/GenBank/DDBJ whole genome shotgun (WGS) entry which is preliminary data.</text>
</comment>
<accession>A0A6A1WDS5</accession>
<feature type="compositionally biased region" description="Low complexity" evidence="3">
    <location>
        <begin position="248"/>
        <end position="275"/>
    </location>
</feature>
<dbReference type="FunFam" id="2.60.40.420:FF:000034">
    <property type="entry name" value="Cupredoxin superfamily protein"/>
    <property type="match status" value="2"/>
</dbReference>
<reference evidence="7" key="1">
    <citation type="submission" date="2018-07" db="EMBL/GenBank/DDBJ databases">
        <authorList>
            <person name="Gao Z.-S."/>
            <person name="Jia H.-M."/>
            <person name="Jia H.-J."/>
            <person name="Cai Q.-L."/>
            <person name="Wang Y."/>
            <person name="Zhao H.-B."/>
        </authorList>
    </citation>
    <scope>NUCLEOTIDE SEQUENCE</scope>
    <source>
        <tissue evidence="7">Leaves</tissue>
    </source>
</reference>
<dbReference type="PROSITE" id="PS51485">
    <property type="entry name" value="PHYTOCYANIN"/>
    <property type="match status" value="2"/>
</dbReference>
<dbReference type="GO" id="GO:0009055">
    <property type="term" value="F:electron transfer activity"/>
    <property type="evidence" value="ECO:0007669"/>
    <property type="project" value="InterPro"/>
</dbReference>
<dbReference type="EMBL" id="RXIC02000021">
    <property type="protein sequence ID" value="KAB1221000.1"/>
    <property type="molecule type" value="Genomic_DNA"/>
</dbReference>
<feature type="signal peptide" evidence="4">
    <location>
        <begin position="1"/>
        <end position="22"/>
    </location>
</feature>
<evidence type="ECO:0000256" key="4">
    <source>
        <dbReference type="SAM" id="SignalP"/>
    </source>
</evidence>
<dbReference type="AlphaFoldDB" id="A0A6A1WDS5"/>
<evidence type="ECO:0000313" key="6">
    <source>
        <dbReference type="EMBL" id="KAB1199396.1"/>
    </source>
</evidence>
<dbReference type="Gene3D" id="2.60.40.420">
    <property type="entry name" value="Cupredoxins - blue copper proteins"/>
    <property type="match status" value="2"/>
</dbReference>
<name>A0A6A1WDS5_9ROSI</name>
<sequence>MARMIKLAILAVALFVLSQTTAAVTTHAVGDGKGWMVPSGDPLFYAVWAAKETFILGDNLFFNFTTGEQDVARVSKEAFFTCNSTDPIALYKDGPANITLNSTGEYFFIGTLDNHCVLGQRLALNVTASPGPPPSPAAPRTKPENYTVGDRLGWLVPPLGEIAYLTWAYNKTFIVGDTLVFNFRNGSDDVAVVTKDAYNSCNTSTSIAYYNNSPAIITLKSAGEHYFTSTYDYHCDLGQKLAINVTGSSTASPPSSSGSPTPGSATSPSSSTGEGPTVGGPTPPPPASAAPYRISGGFLFTLLPIVMAFIY</sequence>
<dbReference type="InterPro" id="IPR003245">
    <property type="entry name" value="Phytocyanin_dom"/>
</dbReference>
<evidence type="ECO:0000313" key="7">
    <source>
        <dbReference type="EMBL" id="KAB1221000.1"/>
    </source>
</evidence>
<gene>
    <name evidence="6" type="ORF">CJ030_MR0G024287</name>
    <name evidence="7" type="ORF">CJ030_MR3G007494</name>
</gene>
<keyword evidence="8" id="KW-1185">Reference proteome</keyword>
<feature type="domain" description="Phytocyanin" evidence="5">
    <location>
        <begin position="25"/>
        <end position="128"/>
    </location>
</feature>